<name>A0A6I2UB50_9FIRM</name>
<keyword evidence="8" id="KW-1185">Reference proteome</keyword>
<feature type="transmembrane region" description="Helical" evidence="6">
    <location>
        <begin position="162"/>
        <end position="178"/>
    </location>
</feature>
<evidence type="ECO:0000313" key="7">
    <source>
        <dbReference type="EMBL" id="MSU08758.1"/>
    </source>
</evidence>
<evidence type="ECO:0000256" key="2">
    <source>
        <dbReference type="ARBA" id="ARBA00007511"/>
    </source>
</evidence>
<gene>
    <name evidence="7" type="ORF">FYJ84_07150</name>
</gene>
<evidence type="ECO:0000256" key="1">
    <source>
        <dbReference type="ARBA" id="ARBA00004141"/>
    </source>
</evidence>
<feature type="transmembrane region" description="Helical" evidence="6">
    <location>
        <begin position="12"/>
        <end position="33"/>
    </location>
</feature>
<keyword evidence="3 6" id="KW-0812">Transmembrane</keyword>
<dbReference type="GO" id="GO:0016020">
    <property type="term" value="C:membrane"/>
    <property type="evidence" value="ECO:0007669"/>
    <property type="project" value="UniProtKB-SubCell"/>
</dbReference>
<dbReference type="PANTHER" id="PTHR30238">
    <property type="entry name" value="MEMBRANE BOUND PREDICTED REDOX MODULATOR"/>
    <property type="match status" value="1"/>
</dbReference>
<dbReference type="PANTHER" id="PTHR30238:SF4">
    <property type="entry name" value="SLL1022 PROTEIN"/>
    <property type="match status" value="1"/>
</dbReference>
<dbReference type="Pfam" id="PF03741">
    <property type="entry name" value="TerC"/>
    <property type="match status" value="1"/>
</dbReference>
<comment type="similarity">
    <text evidence="2">Belongs to the TerC family.</text>
</comment>
<protein>
    <submittedName>
        <fullName evidence="7">TerC family protein</fullName>
    </submittedName>
</protein>
<dbReference type="EMBL" id="VUNR01000012">
    <property type="protein sequence ID" value="MSU08758.1"/>
    <property type="molecule type" value="Genomic_DNA"/>
</dbReference>
<evidence type="ECO:0000256" key="6">
    <source>
        <dbReference type="SAM" id="Phobius"/>
    </source>
</evidence>
<feature type="transmembrane region" description="Helical" evidence="6">
    <location>
        <begin position="126"/>
        <end position="150"/>
    </location>
</feature>
<keyword evidence="4 6" id="KW-1133">Transmembrane helix</keyword>
<dbReference type="InterPro" id="IPR005496">
    <property type="entry name" value="Integral_membrane_TerC"/>
</dbReference>
<evidence type="ECO:0000256" key="4">
    <source>
        <dbReference type="ARBA" id="ARBA00022989"/>
    </source>
</evidence>
<dbReference type="GeneID" id="96778689"/>
<reference evidence="7 8" key="1">
    <citation type="submission" date="2019-08" db="EMBL/GenBank/DDBJ databases">
        <title>In-depth cultivation of the pig gut microbiome towards novel bacterial diversity and tailored functional studies.</title>
        <authorList>
            <person name="Wylensek D."/>
            <person name="Hitch T.C.A."/>
            <person name="Clavel T."/>
        </authorList>
    </citation>
    <scope>NUCLEOTIDE SEQUENCE [LARGE SCALE GENOMIC DNA]</scope>
    <source>
        <strain evidence="7 8">WCA-693-APC-5D-A</strain>
    </source>
</reference>
<proteinExistence type="inferred from homology"/>
<evidence type="ECO:0000256" key="3">
    <source>
        <dbReference type="ARBA" id="ARBA00022692"/>
    </source>
</evidence>
<accession>A0A6I2UB50</accession>
<evidence type="ECO:0000256" key="5">
    <source>
        <dbReference type="ARBA" id="ARBA00023136"/>
    </source>
</evidence>
<dbReference type="NCBIfam" id="TIGR03717">
    <property type="entry name" value="R_switched_YjbE"/>
    <property type="match status" value="1"/>
</dbReference>
<feature type="transmembrane region" description="Helical" evidence="6">
    <location>
        <begin position="45"/>
        <end position="66"/>
    </location>
</feature>
<dbReference type="InterPro" id="IPR022301">
    <property type="entry name" value="Integral_membrane_YjbE"/>
</dbReference>
<dbReference type="AlphaFoldDB" id="A0A6I2UB50"/>
<feature type="transmembrane region" description="Helical" evidence="6">
    <location>
        <begin position="198"/>
        <end position="217"/>
    </location>
</feature>
<evidence type="ECO:0000313" key="8">
    <source>
        <dbReference type="Proteomes" id="UP000433181"/>
    </source>
</evidence>
<organism evidence="7 8">
    <name type="scientific">Anaerovibrio slackiae</name>
    <dbReference type="NCBI Taxonomy" id="2652309"/>
    <lineage>
        <taxon>Bacteria</taxon>
        <taxon>Bacillati</taxon>
        <taxon>Bacillota</taxon>
        <taxon>Negativicutes</taxon>
        <taxon>Selenomonadales</taxon>
        <taxon>Selenomonadaceae</taxon>
        <taxon>Anaerovibrio</taxon>
    </lineage>
</organism>
<dbReference type="RefSeq" id="WP_154406925.1">
    <property type="nucleotide sequence ID" value="NZ_VUNR01000012.1"/>
</dbReference>
<keyword evidence="5 6" id="KW-0472">Membrane</keyword>
<dbReference type="Proteomes" id="UP000433181">
    <property type="component" value="Unassembled WGS sequence"/>
</dbReference>
<comment type="subcellular location">
    <subcellularLocation>
        <location evidence="1">Membrane</location>
        <topology evidence="1">Multi-pass membrane protein</topology>
    </subcellularLocation>
</comment>
<comment type="caution">
    <text evidence="7">The sequence shown here is derived from an EMBL/GenBank/DDBJ whole genome shotgun (WGS) entry which is preliminary data.</text>
</comment>
<sequence length="220" mass="23132">MELFSVEFFGALMSIVLLDLVLAGDNAVVIAMASHRLPDEMRKKAIWIGTVGAVVVRTIMTLLAVYILTIPYLQALGGLLLIPIGIKLLKPAGHEEHVEAADSFGGAVRTIIVADAAMGIDNVLAVAGAASGSFLLVMIGLVISIPIVVGSSQLIGKLLDRWPILIYLGSGILGWTAGSMLCHDQRLGVVLADLLGSHASYIMSAVLAAFVCGVGYLKRR</sequence>